<evidence type="ECO:0000313" key="2">
    <source>
        <dbReference type="EMBL" id="KYC48489.1"/>
    </source>
</evidence>
<protein>
    <submittedName>
        <fullName evidence="1">Uncharacterized protein</fullName>
    </submittedName>
</protein>
<dbReference type="Proteomes" id="UP000092401">
    <property type="component" value="Unassembled WGS sequence"/>
</dbReference>
<accession>A0A150IU00</accession>
<dbReference type="EMBL" id="LNGE01000073">
    <property type="protein sequence ID" value="KYC44362.1"/>
    <property type="molecule type" value="Genomic_DNA"/>
</dbReference>
<name>A0A150IHF1_9EURY</name>
<gene>
    <name evidence="1" type="ORF">APG10_01782</name>
    <name evidence="2" type="ORF">APG11_00296</name>
    <name evidence="3" type="ORF">APG12_01331</name>
</gene>
<evidence type="ECO:0000313" key="5">
    <source>
        <dbReference type="Proteomes" id="UP000092401"/>
    </source>
</evidence>
<evidence type="ECO:0000313" key="3">
    <source>
        <dbReference type="EMBL" id="KYC49684.1"/>
    </source>
</evidence>
<dbReference type="EMBL" id="LNGF01000004">
    <property type="protein sequence ID" value="KYC48489.1"/>
    <property type="molecule type" value="Genomic_DNA"/>
</dbReference>
<accession>A0A150IYE5</accession>
<sequence>MIKVAESFNSEIIGFIDSLKEKDITDYRNNLILMFKK</sequence>
<reference evidence="4 5" key="1">
    <citation type="journal article" date="2016" name="ISME J.">
        <title>Chasing the elusive Euryarchaeota class WSA2: genomes reveal a uniquely fastidious methyl-reducing methanogen.</title>
        <authorList>
            <person name="Nobu M.K."/>
            <person name="Narihiro T."/>
            <person name="Kuroda K."/>
            <person name="Mei R."/>
            <person name="Liu W.T."/>
        </authorList>
    </citation>
    <scope>NUCLEOTIDE SEQUENCE [LARGE SCALE GENOMIC DNA]</scope>
    <source>
        <strain evidence="1">B03fssc0709_Meth_Bin005</strain>
        <strain evidence="2">B15fssc0709_Meth_Bin003</strain>
        <strain evidence="3">BMIXfssc0709_Meth_Bin006</strain>
    </source>
</reference>
<comment type="caution">
    <text evidence="1">The sequence shown here is derived from an EMBL/GenBank/DDBJ whole genome shotgun (WGS) entry which is preliminary data.</text>
</comment>
<dbReference type="AlphaFoldDB" id="A0A150IHF1"/>
<proteinExistence type="predicted"/>
<dbReference type="Proteomes" id="UP000092403">
    <property type="component" value="Unassembled WGS sequence"/>
</dbReference>
<evidence type="ECO:0000313" key="1">
    <source>
        <dbReference type="EMBL" id="KYC44362.1"/>
    </source>
</evidence>
<accession>A0A150IHF1</accession>
<dbReference type="EMBL" id="LNJC01000029">
    <property type="protein sequence ID" value="KYC49684.1"/>
    <property type="molecule type" value="Genomic_DNA"/>
</dbReference>
<evidence type="ECO:0000313" key="4">
    <source>
        <dbReference type="Proteomes" id="UP000091929"/>
    </source>
</evidence>
<dbReference type="Proteomes" id="UP000091929">
    <property type="component" value="Unassembled WGS sequence"/>
</dbReference>
<organism evidence="1 5">
    <name type="scientific">Candidatus Methanofastidiosum methylothiophilum</name>
    <dbReference type="NCBI Taxonomy" id="1705564"/>
    <lineage>
        <taxon>Archaea</taxon>
        <taxon>Methanobacteriati</taxon>
        <taxon>Methanobacteriota</taxon>
        <taxon>Stenosarchaea group</taxon>
        <taxon>Candidatus Methanofastidiosia</taxon>
        <taxon>Candidatus Methanofastidiosales</taxon>
        <taxon>Candidatus Methanofastidiosaceae</taxon>
        <taxon>Candidatus Methanofastidiosum</taxon>
    </lineage>
</organism>